<dbReference type="Proteomes" id="UP000610456">
    <property type="component" value="Unassembled WGS sequence"/>
</dbReference>
<feature type="compositionally biased region" description="Basic and acidic residues" evidence="1">
    <location>
        <begin position="54"/>
        <end position="88"/>
    </location>
</feature>
<comment type="caution">
    <text evidence="2">The sequence shown here is derived from an EMBL/GenBank/DDBJ whole genome shotgun (WGS) entry which is preliminary data.</text>
</comment>
<organism evidence="2 3">
    <name type="scientific">Salinimicrobium marinum</name>
    <dbReference type="NCBI Taxonomy" id="680283"/>
    <lineage>
        <taxon>Bacteria</taxon>
        <taxon>Pseudomonadati</taxon>
        <taxon>Bacteroidota</taxon>
        <taxon>Flavobacteriia</taxon>
        <taxon>Flavobacteriales</taxon>
        <taxon>Flavobacteriaceae</taxon>
        <taxon>Salinimicrobium</taxon>
    </lineage>
</organism>
<evidence type="ECO:0000313" key="2">
    <source>
        <dbReference type="EMBL" id="GHA47018.1"/>
    </source>
</evidence>
<dbReference type="RefSeq" id="WP_189605617.1">
    <property type="nucleotide sequence ID" value="NZ_BMXB01000016.1"/>
</dbReference>
<gene>
    <name evidence="2" type="ORF">GCM10007103_30100</name>
</gene>
<reference evidence="2" key="2">
    <citation type="submission" date="2020-09" db="EMBL/GenBank/DDBJ databases">
        <authorList>
            <person name="Sun Q."/>
            <person name="Kim S."/>
        </authorList>
    </citation>
    <scope>NUCLEOTIDE SEQUENCE</scope>
    <source>
        <strain evidence="2">KCTC 12719</strain>
    </source>
</reference>
<sequence>MKKQLKEELITLAEKVLSLKQQESIDSEELKKLAKDLYERLTILNFTEKHLFSAEVSEEKETREPEKQITPTEEKKQPKQEEEPDRFAPDGTLFNDSEAITEPNTEKIKDIVAQMPPESQKFDEMLDHIIPKNYKKNDMEDIGGVHYDHLPQFEPVTSRSTPEADKPRSINDRLKKTFQIGINDRHAFVKHLFEGSTADYNRVLSQLNTMKNKEEAVNFVLNMVKPDYNNWEGKEEYEIRFLAIVESKFE</sequence>
<dbReference type="EMBL" id="BMXB01000016">
    <property type="protein sequence ID" value="GHA47018.1"/>
    <property type="molecule type" value="Genomic_DNA"/>
</dbReference>
<name>A0A918W0X0_9FLAO</name>
<evidence type="ECO:0000313" key="3">
    <source>
        <dbReference type="Proteomes" id="UP000610456"/>
    </source>
</evidence>
<reference evidence="2" key="1">
    <citation type="journal article" date="2014" name="Int. J. Syst. Evol. Microbiol.">
        <title>Complete genome sequence of Corynebacterium casei LMG S-19264T (=DSM 44701T), isolated from a smear-ripened cheese.</title>
        <authorList>
            <consortium name="US DOE Joint Genome Institute (JGI-PGF)"/>
            <person name="Walter F."/>
            <person name="Albersmeier A."/>
            <person name="Kalinowski J."/>
            <person name="Ruckert C."/>
        </authorList>
    </citation>
    <scope>NUCLEOTIDE SEQUENCE</scope>
    <source>
        <strain evidence="2">KCTC 12719</strain>
    </source>
</reference>
<evidence type="ECO:0000256" key="1">
    <source>
        <dbReference type="SAM" id="MobiDB-lite"/>
    </source>
</evidence>
<keyword evidence="3" id="KW-1185">Reference proteome</keyword>
<accession>A0A918W0X0</accession>
<dbReference type="AlphaFoldDB" id="A0A918W0X0"/>
<feature type="region of interest" description="Disordered" evidence="1">
    <location>
        <begin position="54"/>
        <end position="105"/>
    </location>
</feature>
<proteinExistence type="predicted"/>
<protein>
    <submittedName>
        <fullName evidence="2">Uncharacterized protein</fullName>
    </submittedName>
</protein>